<feature type="transmembrane region" description="Helical" evidence="4">
    <location>
        <begin position="235"/>
        <end position="257"/>
    </location>
</feature>
<keyword evidence="4" id="KW-0472">Membrane</keyword>
<feature type="transmembrane region" description="Helical" evidence="4">
    <location>
        <begin position="414"/>
        <end position="437"/>
    </location>
</feature>
<dbReference type="Proteomes" id="UP000024533">
    <property type="component" value="Unassembled WGS sequence"/>
</dbReference>
<evidence type="ECO:0000256" key="4">
    <source>
        <dbReference type="SAM" id="Phobius"/>
    </source>
</evidence>
<evidence type="ECO:0000256" key="2">
    <source>
        <dbReference type="ARBA" id="ARBA00022679"/>
    </source>
</evidence>
<dbReference type="OMA" id="FDIWYEY"/>
<evidence type="ECO:0000256" key="3">
    <source>
        <dbReference type="SAM" id="MobiDB-lite"/>
    </source>
</evidence>
<dbReference type="InterPro" id="IPR051091">
    <property type="entry name" value="O-Glucosyltr/Glycosyltrsf_90"/>
</dbReference>
<comment type="similarity">
    <text evidence="1">Belongs to the glycosyltransferase 90 family.</text>
</comment>
<dbReference type="InterPro" id="IPR006598">
    <property type="entry name" value="CAP10"/>
</dbReference>
<evidence type="ECO:0000256" key="1">
    <source>
        <dbReference type="ARBA" id="ARBA00010118"/>
    </source>
</evidence>
<name>A0A059JG64_TRIIM</name>
<dbReference type="AlphaFoldDB" id="A0A059JG64"/>
<proteinExistence type="inferred from homology"/>
<gene>
    <name evidence="6" type="ORF">H109_01739</name>
</gene>
<keyword evidence="4" id="KW-0812">Transmembrane</keyword>
<dbReference type="OrthoDB" id="541052at2759"/>
<sequence length="1008" mass="114393">MSCLIYPPSRQDSAHGDNDNAGANTGEEGRDEESPISFHRAATEMPELAAWTFSITVLLVLILSSASAPYRLSSGSLAVILFISGIILIMTSSLTSRIQSKLRLKDERVPLPRPTLYYSDFLGNRRALVRQIWKKGLPIMMLLWFRVELYEHIIKHTRCSSLSEVVLLPLMISLYEFWKFNWSKRKSSYEQGNSVWELVSQFCISTALFIAWLAIKPVQNGWKSSIICPIVTNERQVLLLLEILATIIDSAIVVMAEKLANMPIRQSSGPILPFTTKWGLILLGTTISWAIGKSGAYLLSTPNEEPLFSADIFSNFDMIILPSLLVSISIISASKWLQSTKAFSPLFVISMLATGYTLHSHIAPLPGYRPPVSFVAGILAAILFHSVAVLYGGHTLLVDYLRPFNRSGPVDLELALGSIYMIFSLSSLVLAILYIILGGENISGHPINALMVQGRQLHAQWLAEARYSIDLQGAVSEYTERYGLLPPPGFDVWYEYATNRSSPIIDNFDQIHQDLLPFRTLAPSTLRHLTNSMASSQWNDIATVVVRNGIAETQPGIIPTHRWMIEGIVQMITPFAQYLPDMDLAFNLNDECRVSVPWDRIQEINHTAKKNLSSRDYPMSHVWSKDRSLSWALSRSNDRLVHSHFTEKSRRDTFHTIVSESCPPSSAARTQYQWKHDTLCSKCAEPHSMGQFLQNWTLSGDICHQPDLADLHGFFIAPSAFKVSRKLLPVFSQSKVYGFNDILYPSAWNYMEKARYNPSDENPDPCYEDKENTIFWRGTTSEGFSEAGEWQGMARQRLLHLANNNTNPVSVLLPRRSEGIYSYYTFSPSAISQSIGAKVSIGIAEDVARCGAKDCSIQRRELGITNRVQFDEHWRHRFLFDLDGAGFSGRFLPFLQSNSLPFRTAIFRQWFDTRIMPWLHFVPQDIRFHDFWSTLGYFAGVRMVDEAGKVTKVLMKPHHREGRIIAREGRKWAEESLRKEDMEIYLFRLLLEWGRLTDDRRDELGFTG</sequence>
<dbReference type="SMART" id="SM00672">
    <property type="entry name" value="CAP10"/>
    <property type="match status" value="1"/>
</dbReference>
<dbReference type="HOGENOM" id="CLU_005027_1_1_1"/>
<keyword evidence="7" id="KW-1185">Reference proteome</keyword>
<feature type="transmembrane region" description="Helical" evidence="4">
    <location>
        <begin position="312"/>
        <end position="331"/>
    </location>
</feature>
<feature type="region of interest" description="Disordered" evidence="3">
    <location>
        <begin position="1"/>
        <end position="35"/>
    </location>
</feature>
<organism evidence="6 7">
    <name type="scientific">Trichophyton interdigitale (strain MR816)</name>
    <dbReference type="NCBI Taxonomy" id="1215338"/>
    <lineage>
        <taxon>Eukaryota</taxon>
        <taxon>Fungi</taxon>
        <taxon>Dikarya</taxon>
        <taxon>Ascomycota</taxon>
        <taxon>Pezizomycotina</taxon>
        <taxon>Eurotiomycetes</taxon>
        <taxon>Eurotiomycetidae</taxon>
        <taxon>Onygenales</taxon>
        <taxon>Arthrodermataceae</taxon>
        <taxon>Trichophyton</taxon>
    </lineage>
</organism>
<dbReference type="Pfam" id="PF05686">
    <property type="entry name" value="Glyco_transf_90"/>
    <property type="match status" value="1"/>
</dbReference>
<evidence type="ECO:0000313" key="7">
    <source>
        <dbReference type="Proteomes" id="UP000024533"/>
    </source>
</evidence>
<feature type="transmembrane region" description="Helical" evidence="4">
    <location>
        <begin position="374"/>
        <end position="393"/>
    </location>
</feature>
<feature type="transmembrane region" description="Helical" evidence="4">
    <location>
        <begin position="195"/>
        <end position="215"/>
    </location>
</feature>
<keyword evidence="4" id="KW-1133">Transmembrane helix</keyword>
<comment type="caution">
    <text evidence="6">The sequence shown here is derived from an EMBL/GenBank/DDBJ whole genome shotgun (WGS) entry which is preliminary data.</text>
</comment>
<evidence type="ECO:0000313" key="6">
    <source>
        <dbReference type="EMBL" id="KDB26477.1"/>
    </source>
</evidence>
<feature type="transmembrane region" description="Helical" evidence="4">
    <location>
        <begin position="48"/>
        <end position="70"/>
    </location>
</feature>
<dbReference type="PANTHER" id="PTHR12203">
    <property type="entry name" value="KDEL LYS-ASP-GLU-LEU CONTAINING - RELATED"/>
    <property type="match status" value="1"/>
</dbReference>
<dbReference type="GO" id="GO:0016740">
    <property type="term" value="F:transferase activity"/>
    <property type="evidence" value="ECO:0007669"/>
    <property type="project" value="UniProtKB-KW"/>
</dbReference>
<protein>
    <recommendedName>
        <fullName evidence="5">Glycosyl transferase CAP10 domain-containing protein</fullName>
    </recommendedName>
</protein>
<dbReference type="PANTHER" id="PTHR12203:SF35">
    <property type="entry name" value="PROTEIN O-GLUCOSYLTRANSFERASE 1"/>
    <property type="match status" value="1"/>
</dbReference>
<dbReference type="EMBL" id="AOKY01000131">
    <property type="protein sequence ID" value="KDB26477.1"/>
    <property type="molecule type" value="Genomic_DNA"/>
</dbReference>
<feature type="transmembrane region" description="Helical" evidence="4">
    <location>
        <begin position="278"/>
        <end position="300"/>
    </location>
</feature>
<feature type="transmembrane region" description="Helical" evidence="4">
    <location>
        <begin position="343"/>
        <end position="362"/>
    </location>
</feature>
<feature type="transmembrane region" description="Helical" evidence="4">
    <location>
        <begin position="76"/>
        <end position="95"/>
    </location>
</feature>
<evidence type="ECO:0000259" key="5">
    <source>
        <dbReference type="SMART" id="SM00672"/>
    </source>
</evidence>
<reference evidence="6 7" key="1">
    <citation type="submission" date="2014-02" db="EMBL/GenBank/DDBJ databases">
        <title>The Genome Sequence of Trichophyton interdigitale MR816.</title>
        <authorList>
            <consortium name="The Broad Institute Genomics Platform"/>
            <person name="Cuomo C.A."/>
            <person name="White T.C."/>
            <person name="Graser Y."/>
            <person name="Martinez-Rossi N."/>
            <person name="Heitman J."/>
            <person name="Young S.K."/>
            <person name="Zeng Q."/>
            <person name="Gargeya S."/>
            <person name="Abouelleil A."/>
            <person name="Alvarado L."/>
            <person name="Chapman S.B."/>
            <person name="Gainer-Dewar J."/>
            <person name="Goldberg J."/>
            <person name="Griggs A."/>
            <person name="Gujja S."/>
            <person name="Hansen M."/>
            <person name="Howarth C."/>
            <person name="Imamovic A."/>
            <person name="Larimer J."/>
            <person name="Martinez D."/>
            <person name="Murphy C."/>
            <person name="Pearson M.D."/>
            <person name="Persinoti G."/>
            <person name="Poon T."/>
            <person name="Priest M."/>
            <person name="Roberts A.D."/>
            <person name="Saif S."/>
            <person name="Shea T.D."/>
            <person name="Sykes S.N."/>
            <person name="Wortman J."/>
            <person name="Nusbaum C."/>
            <person name="Birren B."/>
        </authorList>
    </citation>
    <scope>NUCLEOTIDE SEQUENCE [LARGE SCALE GENOMIC DNA]</scope>
    <source>
        <strain evidence="6 7">MR816</strain>
    </source>
</reference>
<keyword evidence="2" id="KW-0808">Transferase</keyword>
<feature type="domain" description="Glycosyl transferase CAP10" evidence="5">
    <location>
        <begin position="692"/>
        <end position="1000"/>
    </location>
</feature>
<accession>A0A059JG64</accession>